<dbReference type="Pfam" id="PF01729">
    <property type="entry name" value="QRPTase_C"/>
    <property type="match status" value="1"/>
</dbReference>
<dbReference type="PATRIC" id="fig|1543721.4.peg.3068"/>
<feature type="binding site" evidence="13">
    <location>
        <position position="210"/>
    </location>
    <ligand>
        <name>substrate</name>
    </ligand>
</feature>
<gene>
    <name evidence="16" type="ORF">AAY24_14895</name>
</gene>
<dbReference type="SUPFAM" id="SSF54675">
    <property type="entry name" value="Nicotinate/Quinolinate PRTase N-terminal domain-like"/>
    <property type="match status" value="1"/>
</dbReference>
<accession>A0A0F7K1H2</accession>
<dbReference type="InterPro" id="IPR036068">
    <property type="entry name" value="Nicotinate_pribotase-like_C"/>
</dbReference>
<dbReference type="AlphaFoldDB" id="A0A0F7K1H2"/>
<evidence type="ECO:0000256" key="5">
    <source>
        <dbReference type="ARBA" id="ARBA00011944"/>
    </source>
</evidence>
<dbReference type="GO" id="GO:0009435">
    <property type="term" value="P:NAD+ biosynthetic process"/>
    <property type="evidence" value="ECO:0007669"/>
    <property type="project" value="UniProtKB-UniPathway"/>
</dbReference>
<evidence type="ECO:0000256" key="10">
    <source>
        <dbReference type="ARBA" id="ARBA00047445"/>
    </source>
</evidence>
<dbReference type="EMBL" id="CP011412">
    <property type="protein sequence ID" value="AKH21424.1"/>
    <property type="molecule type" value="Genomic_DNA"/>
</dbReference>
<dbReference type="InterPro" id="IPR004393">
    <property type="entry name" value="NadC"/>
</dbReference>
<evidence type="ECO:0000256" key="8">
    <source>
        <dbReference type="ARBA" id="ARBA00022679"/>
    </source>
</evidence>
<feature type="binding site" evidence="13">
    <location>
        <position position="171"/>
    </location>
    <ligand>
        <name>substrate</name>
    </ligand>
</feature>
<evidence type="ECO:0000256" key="6">
    <source>
        <dbReference type="ARBA" id="ARBA00022642"/>
    </source>
</evidence>
<dbReference type="KEGG" id="seds:AAY24_14895"/>
<evidence type="ECO:0000256" key="2">
    <source>
        <dbReference type="ARBA" id="ARBA00004893"/>
    </source>
</evidence>
<sequence length="294" mass="31677">MQPWYSRSSCWRSAELALPNRDDIRAQVSLALAEDLGSGDRTAGLIPADASSRVRVICREAAVICGTAWFEAVFHQLDPAIAIQWHCRDGSDIAADQLVCELSGNTRALLSGERTALNYLQTLSGTATLTKRYVDAVAGTGVRILDTRKTVPGLRLQQKYAVTCGGGHNHRIGLFDAILIKENHIKAAGSIRAAIKAAQQQAADIEIEVEVESLDELDEALDAGARRILLDNFSLESLRQAVKRVQGRARLEASGGVTLGTIRGIAETGVDDISVGALTKDVKAVDLSMRFIDD</sequence>
<dbReference type="Gene3D" id="3.90.1170.20">
    <property type="entry name" value="Quinolinate phosphoribosyl transferase, N-terminal domain"/>
    <property type="match status" value="1"/>
</dbReference>
<evidence type="ECO:0000259" key="15">
    <source>
        <dbReference type="Pfam" id="PF02749"/>
    </source>
</evidence>
<dbReference type="CDD" id="cd01572">
    <property type="entry name" value="QPRTase"/>
    <property type="match status" value="1"/>
</dbReference>
<dbReference type="OrthoDB" id="9782546at2"/>
<evidence type="ECO:0000259" key="14">
    <source>
        <dbReference type="Pfam" id="PF01729"/>
    </source>
</evidence>
<comment type="subunit">
    <text evidence="4">Hexamer formed by 3 homodimers.</text>
</comment>
<dbReference type="GO" id="GO:0004514">
    <property type="term" value="F:nicotinate-nucleotide diphosphorylase (carboxylating) activity"/>
    <property type="evidence" value="ECO:0007669"/>
    <property type="project" value="UniProtKB-EC"/>
</dbReference>
<dbReference type="InterPro" id="IPR037128">
    <property type="entry name" value="Quinolinate_PRibosylTase_N_sf"/>
</dbReference>
<evidence type="ECO:0000256" key="7">
    <source>
        <dbReference type="ARBA" id="ARBA00022676"/>
    </source>
</evidence>
<dbReference type="FunFam" id="3.90.1170.20:FF:000001">
    <property type="entry name" value="Nicotinate-nucleotide diphosphorylase (Carboxylating)"/>
    <property type="match status" value="1"/>
</dbReference>
<dbReference type="InterPro" id="IPR027277">
    <property type="entry name" value="NadC/ModD"/>
</dbReference>
<dbReference type="PANTHER" id="PTHR32179">
    <property type="entry name" value="NICOTINATE-NUCLEOTIDE PYROPHOSPHORYLASE [CARBOXYLATING]"/>
    <property type="match status" value="1"/>
</dbReference>
<dbReference type="Pfam" id="PF02749">
    <property type="entry name" value="QRPTase_N"/>
    <property type="match status" value="1"/>
</dbReference>
<dbReference type="PANTHER" id="PTHR32179:SF3">
    <property type="entry name" value="NICOTINATE-NUCLEOTIDE PYROPHOSPHORYLASE [CARBOXYLATING]"/>
    <property type="match status" value="1"/>
</dbReference>
<evidence type="ECO:0000256" key="4">
    <source>
        <dbReference type="ARBA" id="ARBA00011218"/>
    </source>
</evidence>
<reference evidence="16 17" key="1">
    <citation type="journal article" date="2015" name="Genome Announc.">
        <title>Complete Genome Sequence of Sedimenticola thiotaurini Strain SIP-G1, a Polyphosphate- and Polyhydroxyalkanoate-Accumulating Sulfur-Oxidizing Gammaproteobacterium Isolated from Salt Marsh Sediments.</title>
        <authorList>
            <person name="Flood B.E."/>
            <person name="Jones D.S."/>
            <person name="Bailey J.V."/>
        </authorList>
    </citation>
    <scope>NUCLEOTIDE SEQUENCE [LARGE SCALE GENOMIC DNA]</scope>
    <source>
        <strain evidence="16 17">SIP-G1</strain>
    </source>
</reference>
<evidence type="ECO:0000256" key="11">
    <source>
        <dbReference type="ARBA" id="ARBA00069173"/>
    </source>
</evidence>
<dbReference type="Proteomes" id="UP000034410">
    <property type="component" value="Chromosome"/>
</dbReference>
<comment type="catalytic activity">
    <reaction evidence="10">
        <text>nicotinate beta-D-ribonucleotide + CO2 + diphosphate = quinolinate + 5-phospho-alpha-D-ribose 1-diphosphate + 2 H(+)</text>
        <dbReference type="Rhea" id="RHEA:12733"/>
        <dbReference type="ChEBI" id="CHEBI:15378"/>
        <dbReference type="ChEBI" id="CHEBI:16526"/>
        <dbReference type="ChEBI" id="CHEBI:29959"/>
        <dbReference type="ChEBI" id="CHEBI:33019"/>
        <dbReference type="ChEBI" id="CHEBI:57502"/>
        <dbReference type="ChEBI" id="CHEBI:58017"/>
        <dbReference type="EC" id="2.4.2.19"/>
    </reaction>
</comment>
<evidence type="ECO:0000256" key="13">
    <source>
        <dbReference type="PIRSR" id="PIRSR006250-1"/>
    </source>
</evidence>
<feature type="binding site" evidence="13">
    <location>
        <begin position="275"/>
        <end position="277"/>
    </location>
    <ligand>
        <name>substrate</name>
    </ligand>
</feature>
<feature type="binding site" evidence="13">
    <location>
        <position position="181"/>
    </location>
    <ligand>
        <name>substrate</name>
    </ligand>
</feature>
<evidence type="ECO:0000256" key="12">
    <source>
        <dbReference type="PIRNR" id="PIRNR006250"/>
    </source>
</evidence>
<feature type="binding site" evidence="13">
    <location>
        <position position="231"/>
    </location>
    <ligand>
        <name>substrate</name>
    </ligand>
</feature>
<organism evidence="16 17">
    <name type="scientific">Sedimenticola thiotaurini</name>
    <dbReference type="NCBI Taxonomy" id="1543721"/>
    <lineage>
        <taxon>Bacteria</taxon>
        <taxon>Pseudomonadati</taxon>
        <taxon>Pseudomonadota</taxon>
        <taxon>Gammaproteobacteria</taxon>
        <taxon>Chromatiales</taxon>
        <taxon>Sedimenticolaceae</taxon>
        <taxon>Sedimenticola</taxon>
    </lineage>
</organism>
<dbReference type="InterPro" id="IPR002638">
    <property type="entry name" value="Quinolinate_PRibosylTrfase_C"/>
</dbReference>
<dbReference type="EC" id="2.4.2.19" evidence="5"/>
<evidence type="ECO:0000256" key="3">
    <source>
        <dbReference type="ARBA" id="ARBA00009400"/>
    </source>
</evidence>
<evidence type="ECO:0000256" key="1">
    <source>
        <dbReference type="ARBA" id="ARBA00003237"/>
    </source>
</evidence>
<dbReference type="UniPathway" id="UPA00253">
    <property type="reaction ID" value="UER00331"/>
</dbReference>
<dbReference type="GO" id="GO:0005737">
    <property type="term" value="C:cytoplasm"/>
    <property type="evidence" value="ECO:0007669"/>
    <property type="project" value="TreeGrafter"/>
</dbReference>
<dbReference type="NCBIfam" id="TIGR00078">
    <property type="entry name" value="nadC"/>
    <property type="match status" value="1"/>
</dbReference>
<evidence type="ECO:0000256" key="9">
    <source>
        <dbReference type="ARBA" id="ARBA00033102"/>
    </source>
</evidence>
<comment type="function">
    <text evidence="1">Involved in the catabolism of quinolinic acid (QA).</text>
</comment>
<keyword evidence="17" id="KW-1185">Reference proteome</keyword>
<dbReference type="Gene3D" id="3.20.20.70">
    <property type="entry name" value="Aldolase class I"/>
    <property type="match status" value="1"/>
</dbReference>
<dbReference type="GO" id="GO:0034213">
    <property type="term" value="P:quinolinate catabolic process"/>
    <property type="evidence" value="ECO:0007669"/>
    <property type="project" value="TreeGrafter"/>
</dbReference>
<comment type="pathway">
    <text evidence="2">Cofactor biosynthesis; NAD(+) biosynthesis; nicotinate D-ribonucleotide from quinolinate: step 1/1.</text>
</comment>
<dbReference type="PIRSF" id="PIRSF006250">
    <property type="entry name" value="NadC_ModD"/>
    <property type="match status" value="1"/>
</dbReference>
<dbReference type="SUPFAM" id="SSF51690">
    <property type="entry name" value="Nicotinate/Quinolinate PRTase C-terminal domain-like"/>
    <property type="match status" value="1"/>
</dbReference>
<keyword evidence="8 12" id="KW-0808">Transferase</keyword>
<dbReference type="InterPro" id="IPR022412">
    <property type="entry name" value="Quinolinate_PRibosylTrfase_N"/>
</dbReference>
<comment type="similarity">
    <text evidence="3 12">Belongs to the NadC/ModD family.</text>
</comment>
<evidence type="ECO:0000313" key="17">
    <source>
        <dbReference type="Proteomes" id="UP000034410"/>
    </source>
</evidence>
<feature type="binding site" evidence="13">
    <location>
        <begin position="147"/>
        <end position="149"/>
    </location>
    <ligand>
        <name>substrate</name>
    </ligand>
</feature>
<keyword evidence="6" id="KW-0662">Pyridine nucleotide biosynthesis</keyword>
<protein>
    <recommendedName>
        <fullName evidence="11">Probable nicotinate-nucleotide pyrophosphorylase [carboxylating]</fullName>
        <ecNumber evidence="5">2.4.2.19</ecNumber>
    </recommendedName>
    <alternativeName>
        <fullName evidence="9">Quinolinate phosphoribosyltransferase [decarboxylating]</fullName>
    </alternativeName>
</protein>
<feature type="binding site" evidence="13">
    <location>
        <begin position="254"/>
        <end position="256"/>
    </location>
    <ligand>
        <name>substrate</name>
    </ligand>
</feature>
<proteinExistence type="inferred from homology"/>
<dbReference type="FunFam" id="3.20.20.70:FF:000030">
    <property type="entry name" value="Nicotinate-nucleotide pyrophosphorylase, carboxylating"/>
    <property type="match status" value="1"/>
</dbReference>
<feature type="domain" description="Quinolinate phosphoribosyl transferase N-terminal" evidence="15">
    <location>
        <begin position="45"/>
        <end position="124"/>
    </location>
</feature>
<feature type="domain" description="Quinolinate phosphoribosyl transferase C-terminal" evidence="14">
    <location>
        <begin position="127"/>
        <end position="290"/>
    </location>
</feature>
<dbReference type="InterPro" id="IPR013785">
    <property type="entry name" value="Aldolase_TIM"/>
</dbReference>
<feature type="binding site" evidence="13">
    <location>
        <position position="114"/>
    </location>
    <ligand>
        <name>substrate</name>
    </ligand>
</feature>
<keyword evidence="7 12" id="KW-0328">Glycosyltransferase</keyword>
<name>A0A0F7K1H2_9GAMM</name>
<evidence type="ECO:0000313" key="16">
    <source>
        <dbReference type="EMBL" id="AKH21424.1"/>
    </source>
</evidence>